<name>A0A0P7XQ33_9HYPH</name>
<reference evidence="6 8" key="1">
    <citation type="submission" date="2015-09" db="EMBL/GenBank/DDBJ databases">
        <title>Identification and resolution of microdiversity through metagenomic sequencing of parallel consortia.</title>
        <authorList>
            <person name="Nelson W.C."/>
            <person name="Romine M.F."/>
            <person name="Lindemann S.R."/>
        </authorList>
    </citation>
    <scope>NUCLEOTIDE SEQUENCE [LARGE SCALE GENOMIC DNA]</scope>
    <source>
        <strain evidence="6">HL-109</strain>
    </source>
</reference>
<reference evidence="7 9" key="2">
    <citation type="submission" date="2016-08" db="EMBL/GenBank/DDBJ databases">
        <authorList>
            <person name="Varghese N."/>
            <person name="Submissions Spin"/>
        </authorList>
    </citation>
    <scope>NUCLEOTIDE SEQUENCE [LARGE SCALE GENOMIC DNA]</scope>
    <source>
        <strain evidence="7 9">HL-109</strain>
    </source>
</reference>
<evidence type="ECO:0000256" key="1">
    <source>
        <dbReference type="ARBA" id="ARBA00001974"/>
    </source>
</evidence>
<comment type="cofactor">
    <cofactor evidence="1">
        <name>FAD</name>
        <dbReference type="ChEBI" id="CHEBI:57692"/>
    </cofactor>
</comment>
<gene>
    <name evidence="6" type="primary">frdA</name>
    <name evidence="7" type="ORF">GA0071312_0279</name>
    <name evidence="6" type="ORF">HLUCCO17_13990</name>
</gene>
<dbReference type="PANTHER" id="PTHR43400">
    <property type="entry name" value="FUMARATE REDUCTASE"/>
    <property type="match status" value="1"/>
</dbReference>
<dbReference type="EMBL" id="FMBM01000001">
    <property type="protein sequence ID" value="SCC78427.1"/>
    <property type="molecule type" value="Genomic_DNA"/>
</dbReference>
<dbReference type="Proteomes" id="UP000050497">
    <property type="component" value="Unassembled WGS sequence"/>
</dbReference>
<dbReference type="PATRIC" id="fig|1653334.4.peg.603"/>
<dbReference type="EC" id="1.3.5.4" evidence="6"/>
<keyword evidence="9" id="KW-1185">Reference proteome</keyword>
<evidence type="ECO:0000256" key="2">
    <source>
        <dbReference type="ARBA" id="ARBA00022630"/>
    </source>
</evidence>
<evidence type="ECO:0000313" key="9">
    <source>
        <dbReference type="Proteomes" id="UP000182800"/>
    </source>
</evidence>
<dbReference type="Proteomes" id="UP000182800">
    <property type="component" value="Unassembled WGS sequence"/>
</dbReference>
<proteinExistence type="predicted"/>
<keyword evidence="3" id="KW-0274">FAD</keyword>
<dbReference type="STRING" id="1653334.GA0071312_0279"/>
<dbReference type="InterPro" id="IPR036188">
    <property type="entry name" value="FAD/NAD-bd_sf"/>
</dbReference>
<evidence type="ECO:0000313" key="7">
    <source>
        <dbReference type="EMBL" id="SCC78427.1"/>
    </source>
</evidence>
<dbReference type="GO" id="GO:0016491">
    <property type="term" value="F:oxidoreductase activity"/>
    <property type="evidence" value="ECO:0007669"/>
    <property type="project" value="UniProtKB-KW"/>
</dbReference>
<evidence type="ECO:0000259" key="5">
    <source>
        <dbReference type="Pfam" id="PF00890"/>
    </source>
</evidence>
<evidence type="ECO:0000313" key="6">
    <source>
        <dbReference type="EMBL" id="KPQ09641.1"/>
    </source>
</evidence>
<sequence>MAIPGAPQIGVETVAAGFAADFHTGMVIVGAGACGMVAALAARERGADILVVERDAAPSGSTALSAGLIPAAGTRFQRAIGIDDDPETFAADIQRKAHGENDPALVESLARGSASLIEWLSDRYDLPFSLVADFDYPGHSHRRMHGLPSRSGRELVDRLRTACEDTGIDIITERRVTHLHADVSGRVAGVTMRRPDGVIERVGCDKLVLACNGFGGNSDMVRAYLPDIADALYFGHGGNQGEAMLWGEALGARIRHPGAYQGHGNVAHPHGILITWAVIGAGGFQIDRTGRRFWNEAQGYSEAARAVLARPGGEAFSIFDERIAGIAAQFADFRDAQSQGAIREAATIAELAQIIGVPRDALEQTFDEVTRAREGGSDVFGRDLSHVPPLAPPYRAVRVTGALFHTQGGLETDGEGRVRHRDGGFLPNLRAAGGAACGVSGTGDAGYLSGNGLLAATVLGRAAGTWRDA</sequence>
<feature type="domain" description="FAD-dependent oxidoreductase 2 FAD-binding" evidence="5">
    <location>
        <begin position="27"/>
        <end position="442"/>
    </location>
</feature>
<dbReference type="EMBL" id="LJSX01000024">
    <property type="protein sequence ID" value="KPQ09641.1"/>
    <property type="molecule type" value="Genomic_DNA"/>
</dbReference>
<dbReference type="InterPro" id="IPR003953">
    <property type="entry name" value="FAD-dep_OxRdtase_2_FAD-bd"/>
</dbReference>
<dbReference type="PANTHER" id="PTHR43400:SF7">
    <property type="entry name" value="FAD-DEPENDENT OXIDOREDUCTASE 2 FAD BINDING DOMAIN-CONTAINING PROTEIN"/>
    <property type="match status" value="1"/>
</dbReference>
<dbReference type="Pfam" id="PF00890">
    <property type="entry name" value="FAD_binding_2"/>
    <property type="match status" value="1"/>
</dbReference>
<dbReference type="RefSeq" id="WP_420819943.1">
    <property type="nucleotide sequence ID" value="NZ_FMBM01000001.1"/>
</dbReference>
<protein>
    <submittedName>
        <fullName evidence="6">Fumarate reductase flavoprotein subunit</fullName>
        <ecNumber evidence="6">1.3.5.4</ecNumber>
    </submittedName>
</protein>
<dbReference type="SUPFAM" id="SSF51905">
    <property type="entry name" value="FAD/NAD(P)-binding domain"/>
    <property type="match status" value="1"/>
</dbReference>
<keyword evidence="4 6" id="KW-0560">Oxidoreductase</keyword>
<dbReference type="Gene3D" id="3.90.700.10">
    <property type="entry name" value="Succinate dehydrogenase/fumarate reductase flavoprotein, catalytic domain"/>
    <property type="match status" value="1"/>
</dbReference>
<keyword evidence="2" id="KW-0285">Flavoprotein</keyword>
<organism evidence="6 8">
    <name type="scientific">Saliniramus fredricksonii</name>
    <dbReference type="NCBI Taxonomy" id="1653334"/>
    <lineage>
        <taxon>Bacteria</taxon>
        <taxon>Pseudomonadati</taxon>
        <taxon>Pseudomonadota</taxon>
        <taxon>Alphaproteobacteria</taxon>
        <taxon>Hyphomicrobiales</taxon>
        <taxon>Salinarimonadaceae</taxon>
        <taxon>Saliniramus</taxon>
    </lineage>
</organism>
<dbReference type="AlphaFoldDB" id="A0A0P7XQ33"/>
<dbReference type="InterPro" id="IPR027477">
    <property type="entry name" value="Succ_DH/fumarate_Rdtase_cat_sf"/>
</dbReference>
<dbReference type="SUPFAM" id="SSF56425">
    <property type="entry name" value="Succinate dehydrogenase/fumarate reductase flavoprotein, catalytic domain"/>
    <property type="match status" value="1"/>
</dbReference>
<evidence type="ECO:0000313" key="8">
    <source>
        <dbReference type="Proteomes" id="UP000050497"/>
    </source>
</evidence>
<dbReference type="InterPro" id="IPR050315">
    <property type="entry name" value="FAD-oxidoreductase_2"/>
</dbReference>
<comment type="caution">
    <text evidence="6">The sequence shown here is derived from an EMBL/GenBank/DDBJ whole genome shotgun (WGS) entry which is preliminary data.</text>
</comment>
<accession>A0A0P7XQ33</accession>
<evidence type="ECO:0000256" key="4">
    <source>
        <dbReference type="ARBA" id="ARBA00023002"/>
    </source>
</evidence>
<dbReference type="Gene3D" id="3.50.50.60">
    <property type="entry name" value="FAD/NAD(P)-binding domain"/>
    <property type="match status" value="1"/>
</dbReference>
<evidence type="ECO:0000256" key="3">
    <source>
        <dbReference type="ARBA" id="ARBA00022827"/>
    </source>
</evidence>